<dbReference type="RefSeq" id="WP_350244725.1">
    <property type="nucleotide sequence ID" value="NZ_CP158299.1"/>
</dbReference>
<gene>
    <name evidence="2" type="ORF">ABOD76_10180</name>
</gene>
<dbReference type="KEGG" id="dsc:ABOD76_10180"/>
<evidence type="ECO:0008006" key="3">
    <source>
        <dbReference type="Google" id="ProtNLM"/>
    </source>
</evidence>
<protein>
    <recommendedName>
        <fullName evidence="3">DUF4139 domain-containing protein</fullName>
    </recommendedName>
</protein>
<evidence type="ECO:0000256" key="1">
    <source>
        <dbReference type="SAM" id="SignalP"/>
    </source>
</evidence>
<name>A0AAU7UDS5_9DEIO</name>
<feature type="chain" id="PRO_5043549110" description="DUF4139 domain-containing protein" evidence="1">
    <location>
        <begin position="19"/>
        <end position="341"/>
    </location>
</feature>
<accession>A0AAU7UDS5</accession>
<proteinExistence type="predicted"/>
<sequence>MRRPLLALSLLLAGTAAAQTTGPAVPALPPAQTATSPAVSSLLLTAAPGTLAEYRLQSSTAISVVDFHAEAQPGQTVSAATLQKLNLELLAQKASLEKTLSAAQQTPAPSKTFMRVLPVAGGSGLLTTSVVQMPAVAGRPASTVSISVRQQMDASGRVVDLQVSSSDPQVQQVYQGLDMKSLLSAQQGSGMYGLALTPGVPARSRVTFPVQNLLGGMFAIIGAQSGLDLQNRVQADPLLYTSVTTLQGDDAQGNHLLSQDSSGEPWALEVHLDHIQMTLRVVDMTGHSQLAYRPDGLPLSQNARQRYEVEMQMNEPGEAYRMIMRMRYDVTTQLHLVSVQL</sequence>
<feature type="signal peptide" evidence="1">
    <location>
        <begin position="1"/>
        <end position="18"/>
    </location>
</feature>
<evidence type="ECO:0000313" key="2">
    <source>
        <dbReference type="EMBL" id="XBV86651.1"/>
    </source>
</evidence>
<dbReference type="AlphaFoldDB" id="A0AAU7UDS5"/>
<reference evidence="2" key="1">
    <citation type="submission" date="2024-06" db="EMBL/GenBank/DDBJ databases">
        <title>Draft Genome Sequence of Deinococcus sonorensis Type Strain KR-87, a Biofilm Producing Representative of the Genus Deinococcus.</title>
        <authorList>
            <person name="Boren L.S."/>
            <person name="Grosso R.A."/>
            <person name="Hugenberg-Cox A.N."/>
            <person name="Hill J.T.E."/>
            <person name="Albert C.M."/>
            <person name="Tuohy J.M."/>
        </authorList>
    </citation>
    <scope>NUCLEOTIDE SEQUENCE</scope>
    <source>
        <strain evidence="2">KR-87</strain>
    </source>
</reference>
<organism evidence="2">
    <name type="scientific">Deinococcus sonorensis KR-87</name>
    <dbReference type="NCBI Taxonomy" id="694439"/>
    <lineage>
        <taxon>Bacteria</taxon>
        <taxon>Thermotogati</taxon>
        <taxon>Deinococcota</taxon>
        <taxon>Deinococci</taxon>
        <taxon>Deinococcales</taxon>
        <taxon>Deinococcaceae</taxon>
        <taxon>Deinococcus</taxon>
    </lineage>
</organism>
<keyword evidence="1" id="KW-0732">Signal</keyword>
<dbReference type="EMBL" id="CP158299">
    <property type="protein sequence ID" value="XBV86651.1"/>
    <property type="molecule type" value="Genomic_DNA"/>
</dbReference>